<sequence>MSAHSYPVDLVAQARHLVTHAHDYMDLPANELADDLSAAWAVLRDDLQRRRRARVRFLPIHPGDAA</sequence>
<evidence type="ECO:0000313" key="1">
    <source>
        <dbReference type="EMBL" id="GGW24110.1"/>
    </source>
</evidence>
<dbReference type="EMBL" id="BMYQ01000001">
    <property type="protein sequence ID" value="GGW24110.1"/>
    <property type="molecule type" value="Genomic_DNA"/>
</dbReference>
<accession>A0A918INK6</accession>
<reference evidence="1" key="2">
    <citation type="submission" date="2020-09" db="EMBL/GenBank/DDBJ databases">
        <authorList>
            <person name="Sun Q."/>
            <person name="Kim S."/>
        </authorList>
    </citation>
    <scope>NUCLEOTIDE SEQUENCE</scope>
    <source>
        <strain evidence="1">KCTC 23714</strain>
    </source>
</reference>
<evidence type="ECO:0000313" key="2">
    <source>
        <dbReference type="Proteomes" id="UP000628984"/>
    </source>
</evidence>
<reference evidence="1" key="1">
    <citation type="journal article" date="2014" name="Int. J. Syst. Evol. Microbiol.">
        <title>Complete genome sequence of Corynebacterium casei LMG S-19264T (=DSM 44701T), isolated from a smear-ripened cheese.</title>
        <authorList>
            <consortium name="US DOE Joint Genome Institute (JGI-PGF)"/>
            <person name="Walter F."/>
            <person name="Albersmeier A."/>
            <person name="Kalinowski J."/>
            <person name="Ruckert C."/>
        </authorList>
    </citation>
    <scope>NUCLEOTIDE SEQUENCE</scope>
    <source>
        <strain evidence="1">KCTC 23714</strain>
    </source>
</reference>
<organism evidence="1 2">
    <name type="scientific">Gemmobacter lanyuensis</name>
    <dbReference type="NCBI Taxonomy" id="1054497"/>
    <lineage>
        <taxon>Bacteria</taxon>
        <taxon>Pseudomonadati</taxon>
        <taxon>Pseudomonadota</taxon>
        <taxon>Alphaproteobacteria</taxon>
        <taxon>Rhodobacterales</taxon>
        <taxon>Paracoccaceae</taxon>
        <taxon>Gemmobacter</taxon>
    </lineage>
</organism>
<keyword evidence="2" id="KW-1185">Reference proteome</keyword>
<dbReference type="AlphaFoldDB" id="A0A918INK6"/>
<gene>
    <name evidence="1" type="ORF">GCM10011452_09430</name>
</gene>
<dbReference type="Proteomes" id="UP000628984">
    <property type="component" value="Unassembled WGS sequence"/>
</dbReference>
<protein>
    <submittedName>
        <fullName evidence="1">Uncharacterized protein</fullName>
    </submittedName>
</protein>
<comment type="caution">
    <text evidence="1">The sequence shown here is derived from an EMBL/GenBank/DDBJ whole genome shotgun (WGS) entry which is preliminary data.</text>
</comment>
<name>A0A918INK6_9RHOB</name>
<proteinExistence type="predicted"/>
<dbReference type="RefSeq" id="WP_189632631.1">
    <property type="nucleotide sequence ID" value="NZ_BMYQ01000001.1"/>
</dbReference>